<gene>
    <name evidence="5" type="ORF">VDBG_09586</name>
</gene>
<dbReference type="GO" id="GO:0045944">
    <property type="term" value="P:positive regulation of transcription by RNA polymerase II"/>
    <property type="evidence" value="ECO:0007669"/>
    <property type="project" value="TreeGrafter"/>
</dbReference>
<dbReference type="PANTHER" id="PTHR37534:SF15">
    <property type="entry name" value="ZN(II)2CYS6 TRANSCRIPTION FACTOR (EUROFUNG)"/>
    <property type="match status" value="1"/>
</dbReference>
<dbReference type="OMA" id="EGANIKW"/>
<dbReference type="PANTHER" id="PTHR37534">
    <property type="entry name" value="TRANSCRIPTIONAL ACTIVATOR PROTEIN UGA3"/>
    <property type="match status" value="1"/>
</dbReference>
<organism evidence="6">
    <name type="scientific">Verticillium alfalfae (strain VaMs.102 / ATCC MYA-4576 / FGSC 10136)</name>
    <name type="common">Verticillium wilt of alfalfa</name>
    <name type="synonym">Verticillium albo-atrum</name>
    <dbReference type="NCBI Taxonomy" id="526221"/>
    <lineage>
        <taxon>Eukaryota</taxon>
        <taxon>Fungi</taxon>
        <taxon>Dikarya</taxon>
        <taxon>Ascomycota</taxon>
        <taxon>Pezizomycotina</taxon>
        <taxon>Sordariomycetes</taxon>
        <taxon>Hypocreomycetidae</taxon>
        <taxon>Glomerellales</taxon>
        <taxon>Plectosphaerellaceae</taxon>
        <taxon>Verticillium</taxon>
    </lineage>
</organism>
<dbReference type="SMART" id="SM00066">
    <property type="entry name" value="GAL4"/>
    <property type="match status" value="1"/>
</dbReference>
<feature type="region of interest" description="Disordered" evidence="3">
    <location>
        <begin position="202"/>
        <end position="242"/>
    </location>
</feature>
<dbReference type="HOGENOM" id="CLU_009030_3_0_1"/>
<dbReference type="KEGG" id="val:VDBG_09586"/>
<feature type="compositionally biased region" description="Low complexity" evidence="3">
    <location>
        <begin position="140"/>
        <end position="158"/>
    </location>
</feature>
<dbReference type="SUPFAM" id="SSF57701">
    <property type="entry name" value="Zn2/Cys6 DNA-binding domain"/>
    <property type="match status" value="1"/>
</dbReference>
<feature type="domain" description="Zn(2)-C6 fungal-type" evidence="4">
    <location>
        <begin position="76"/>
        <end position="104"/>
    </location>
</feature>
<dbReference type="InterPro" id="IPR001138">
    <property type="entry name" value="Zn2Cys6_DnaBD"/>
</dbReference>
<feature type="compositionally biased region" description="Polar residues" evidence="3">
    <location>
        <begin position="130"/>
        <end position="139"/>
    </location>
</feature>
<evidence type="ECO:0000313" key="5">
    <source>
        <dbReference type="EMBL" id="EEY23476.1"/>
    </source>
</evidence>
<dbReference type="RefSeq" id="XP_003000391.1">
    <property type="nucleotide sequence ID" value="XM_003000345.1"/>
</dbReference>
<keyword evidence="2" id="KW-0539">Nucleus</keyword>
<reference evidence="6" key="1">
    <citation type="journal article" date="2011" name="PLoS Pathog.">
        <title>Comparative genomics yields insights into niche adaptation of plant vascular wilt pathogens.</title>
        <authorList>
            <person name="Klosterman S.J."/>
            <person name="Subbarao K.V."/>
            <person name="Kang S."/>
            <person name="Veronese P."/>
            <person name="Gold S.E."/>
            <person name="Thomma B.P.H.J."/>
            <person name="Chen Z."/>
            <person name="Henrissat B."/>
            <person name="Lee Y.-H."/>
            <person name="Park J."/>
            <person name="Garcia-Pedrajas M.D."/>
            <person name="Barbara D.J."/>
            <person name="Anchieta A."/>
            <person name="de Jonge R."/>
            <person name="Santhanam P."/>
            <person name="Maruthachalam K."/>
            <person name="Atallah Z."/>
            <person name="Amyotte S.G."/>
            <person name="Paz Z."/>
            <person name="Inderbitzin P."/>
            <person name="Hayes R.J."/>
            <person name="Heiman D.I."/>
            <person name="Young S."/>
            <person name="Zeng Q."/>
            <person name="Engels R."/>
            <person name="Galagan J."/>
            <person name="Cuomo C.A."/>
            <person name="Dobinson K.F."/>
            <person name="Ma L.-J."/>
        </authorList>
    </citation>
    <scope>NUCLEOTIDE SEQUENCE [LARGE SCALE GENOMIC DNA]</scope>
    <source>
        <strain evidence="6">VaMs.102 / ATCC MYA-4576 / FGSC 10136</strain>
    </source>
</reference>
<dbReference type="GO" id="GO:0000976">
    <property type="term" value="F:transcription cis-regulatory region binding"/>
    <property type="evidence" value="ECO:0007669"/>
    <property type="project" value="TreeGrafter"/>
</dbReference>
<comment type="subcellular location">
    <subcellularLocation>
        <location evidence="1">Nucleus</location>
    </subcellularLocation>
</comment>
<feature type="region of interest" description="Disordered" evidence="3">
    <location>
        <begin position="251"/>
        <end position="270"/>
    </location>
</feature>
<evidence type="ECO:0000259" key="4">
    <source>
        <dbReference type="PROSITE" id="PS50048"/>
    </source>
</evidence>
<dbReference type="InterPro" id="IPR021858">
    <property type="entry name" value="Fun_TF"/>
</dbReference>
<protein>
    <recommendedName>
        <fullName evidence="4">Zn(2)-C6 fungal-type domain-containing protein</fullName>
    </recommendedName>
</protein>
<dbReference type="GO" id="GO:0000981">
    <property type="term" value="F:DNA-binding transcription factor activity, RNA polymerase II-specific"/>
    <property type="evidence" value="ECO:0007669"/>
    <property type="project" value="InterPro"/>
</dbReference>
<feature type="region of interest" description="Disordered" evidence="3">
    <location>
        <begin position="130"/>
        <end position="158"/>
    </location>
</feature>
<keyword evidence="6" id="KW-1185">Reference proteome</keyword>
<dbReference type="PROSITE" id="PS00463">
    <property type="entry name" value="ZN2_CY6_FUNGAL_1"/>
    <property type="match status" value="1"/>
</dbReference>
<dbReference type="CDD" id="cd00067">
    <property type="entry name" value="GAL4"/>
    <property type="match status" value="1"/>
</dbReference>
<dbReference type="OrthoDB" id="3477330at2759"/>
<dbReference type="eggNOG" id="ENOG502QQBG">
    <property type="taxonomic scope" value="Eukaryota"/>
</dbReference>
<dbReference type="EMBL" id="DS985228">
    <property type="protein sequence ID" value="EEY23476.1"/>
    <property type="molecule type" value="Genomic_DNA"/>
</dbReference>
<dbReference type="InterPro" id="IPR036864">
    <property type="entry name" value="Zn2-C6_fun-type_DNA-bd_sf"/>
</dbReference>
<dbReference type="GO" id="GO:0008270">
    <property type="term" value="F:zinc ion binding"/>
    <property type="evidence" value="ECO:0007669"/>
    <property type="project" value="InterPro"/>
</dbReference>
<dbReference type="GO" id="GO:0005634">
    <property type="term" value="C:nucleus"/>
    <property type="evidence" value="ECO:0007669"/>
    <property type="project" value="UniProtKB-SubCell"/>
</dbReference>
<feature type="compositionally biased region" description="Polar residues" evidence="3">
    <location>
        <begin position="1"/>
        <end position="14"/>
    </location>
</feature>
<dbReference type="AlphaFoldDB" id="C9SWT5"/>
<sequence>MTNTLSLVDPSRSQPAEETRRSMQCRVRLLQSQVINKGESSHLTSFGMLRRNAAEGDEFLPRQRPQAQVPPRSFRGCWTCRDRRVKCDERKPACQRCLQSGQNCRGYGVRLNWSASRQYRGFILSATVKQSGARSPISQPSETLTTTTSSSPSASASGLELGSADAFRTNVVAKQGQILPIETTRHATIPIESPRGILMRDAAPHEGSSSLSEDDQSPPNLTGEALSVPQDEPASQPHITKKGGTQFTLSMSAQDKQHQQISRSCPVTASRSSACGGSVTASRFACRQQQPTEGCPPVPMTQHVDFLSMPQYQKSLIFHWATFTSGKLMLVDSPDNAFRTAMLPKALSGISGLSTESNVNKAIFHSICAGSAFNLFELSGGKNPTLESLALNHQRLQLEHLRFNLGRQDDPEVRQSLGSAIMASIIVEAISGARSRWKTHLSGGVSYLRHLQMHGGLSHDQYEFRDNILRMALLCHWEIPSEVMCLVDRPKLDDANNFSGTTSSFFTNITAMNRLQGPETTEHEIDKFELQLYLSFPPAQSSRNASLDDEMAVEEHAARAFYYASLVYFQRTVRKASTNTVRSLVSIGLRELELIDTLSRGRGGCIALWPVLVLGSEASTCELKSRVTTWFQAKEAYGISNVRVIHKLLKDLWSRRSQDAGIRWQDLIAEENYDVFNL</sequence>
<dbReference type="Proteomes" id="UP000008698">
    <property type="component" value="Unassembled WGS sequence"/>
</dbReference>
<feature type="region of interest" description="Disordered" evidence="3">
    <location>
        <begin position="1"/>
        <end position="22"/>
    </location>
</feature>
<dbReference type="Pfam" id="PF00172">
    <property type="entry name" value="Zn_clus"/>
    <property type="match status" value="1"/>
</dbReference>
<proteinExistence type="predicted"/>
<evidence type="ECO:0000313" key="6">
    <source>
        <dbReference type="Proteomes" id="UP000008698"/>
    </source>
</evidence>
<name>C9SWT5_VERA1</name>
<evidence type="ECO:0000256" key="2">
    <source>
        <dbReference type="ARBA" id="ARBA00023242"/>
    </source>
</evidence>
<evidence type="ECO:0000256" key="1">
    <source>
        <dbReference type="ARBA" id="ARBA00004123"/>
    </source>
</evidence>
<dbReference type="Pfam" id="PF11951">
    <property type="entry name" value="Fungal_trans_2"/>
    <property type="match status" value="2"/>
</dbReference>
<dbReference type="PROSITE" id="PS50048">
    <property type="entry name" value="ZN2_CY6_FUNGAL_2"/>
    <property type="match status" value="1"/>
</dbReference>
<dbReference type="Gene3D" id="4.10.240.10">
    <property type="entry name" value="Zn(2)-C6 fungal-type DNA-binding domain"/>
    <property type="match status" value="1"/>
</dbReference>
<evidence type="ECO:0000256" key="3">
    <source>
        <dbReference type="SAM" id="MobiDB-lite"/>
    </source>
</evidence>
<dbReference type="GeneID" id="9528096"/>
<accession>C9SWT5</accession>